<dbReference type="SUPFAM" id="SSF63817">
    <property type="entry name" value="Sortase"/>
    <property type="match status" value="1"/>
</dbReference>
<evidence type="ECO:0000256" key="2">
    <source>
        <dbReference type="SAM" id="Phobius"/>
    </source>
</evidence>
<dbReference type="InterPro" id="IPR042001">
    <property type="entry name" value="Sortase_F"/>
</dbReference>
<reference evidence="3 4" key="1">
    <citation type="journal article" date="2016" name="Environ. Microbiol.">
        <title>Genomic resolution of a cold subsurface aquifer community provides metabolic insights for novel microbes adapted to high CO concentrations.</title>
        <authorList>
            <person name="Probst A.J."/>
            <person name="Castelle C.J."/>
            <person name="Singh A."/>
            <person name="Brown C.T."/>
            <person name="Anantharaman K."/>
            <person name="Sharon I."/>
            <person name="Hug L.A."/>
            <person name="Burstein D."/>
            <person name="Emerson J.B."/>
            <person name="Thomas B.C."/>
            <person name="Banfield J.F."/>
        </authorList>
    </citation>
    <scope>NUCLEOTIDE SEQUENCE [LARGE SCALE GENOMIC DNA]</scope>
    <source>
        <strain evidence="3">CG2_30_43_9</strain>
    </source>
</reference>
<comment type="caution">
    <text evidence="3">The sequence shown here is derived from an EMBL/GenBank/DDBJ whole genome shotgun (WGS) entry which is preliminary data.</text>
</comment>
<evidence type="ECO:0008006" key="5">
    <source>
        <dbReference type="Google" id="ProtNLM"/>
    </source>
</evidence>
<dbReference type="CDD" id="cd05829">
    <property type="entry name" value="Sortase_F"/>
    <property type="match status" value="1"/>
</dbReference>
<keyword evidence="2" id="KW-0812">Transmembrane</keyword>
<evidence type="ECO:0000313" key="3">
    <source>
        <dbReference type="EMBL" id="OIP65697.1"/>
    </source>
</evidence>
<protein>
    <recommendedName>
        <fullName evidence="5">Peptidase C60 sortase A and B</fullName>
    </recommendedName>
</protein>
<dbReference type="Proteomes" id="UP000182059">
    <property type="component" value="Unassembled WGS sequence"/>
</dbReference>
<evidence type="ECO:0000313" key="4">
    <source>
        <dbReference type="Proteomes" id="UP000182059"/>
    </source>
</evidence>
<evidence type="ECO:0000256" key="1">
    <source>
        <dbReference type="ARBA" id="ARBA00022801"/>
    </source>
</evidence>
<gene>
    <name evidence="3" type="ORF">AUK15_01400</name>
</gene>
<keyword evidence="2" id="KW-1133">Transmembrane helix</keyword>
<dbReference type="EMBL" id="MNYX01000037">
    <property type="protein sequence ID" value="OIP65697.1"/>
    <property type="molecule type" value="Genomic_DNA"/>
</dbReference>
<keyword evidence="1" id="KW-0378">Hydrolase</keyword>
<feature type="transmembrane region" description="Helical" evidence="2">
    <location>
        <begin position="12"/>
        <end position="32"/>
    </location>
</feature>
<accession>A0A1J5FZF0</accession>
<dbReference type="InterPro" id="IPR023365">
    <property type="entry name" value="Sortase_dom-sf"/>
</dbReference>
<keyword evidence="2" id="KW-0472">Membrane</keyword>
<dbReference type="AlphaFoldDB" id="A0A1J5FZF0"/>
<dbReference type="InterPro" id="IPR005754">
    <property type="entry name" value="Sortase"/>
</dbReference>
<dbReference type="Pfam" id="PF04203">
    <property type="entry name" value="Sortase"/>
    <property type="match status" value="1"/>
</dbReference>
<proteinExistence type="predicted"/>
<organism evidence="3 4">
    <name type="scientific">Candidatus Nomurabacteria bacterium CG2_30_43_9</name>
    <dbReference type="NCBI Taxonomy" id="1805283"/>
    <lineage>
        <taxon>Bacteria</taxon>
        <taxon>Candidatus Nomuraibacteriota</taxon>
    </lineage>
</organism>
<name>A0A1J5FZF0_9BACT</name>
<dbReference type="Gene3D" id="2.40.260.10">
    <property type="entry name" value="Sortase"/>
    <property type="match status" value="1"/>
</dbReference>
<sequence>MKLPKIRSKRTLFTAAVGGLVVSPALIFLPSIRAPFQNYSVQTTGNIIISKTEEERSQLPIRLTIPILNVNSVIEDVGVTDGGEMDIPKGPMTTAWFNLGPRPGEEGSAVISGHFGWKNGIPAVFDNLHKLKIGDKIYTYGESGVSTTFVVREIKSYDQNADASNVFGSSDGKAHLNLVTCQGVWNKNLKSYSNRLVVFADIE</sequence>
<dbReference type="GO" id="GO:0016787">
    <property type="term" value="F:hydrolase activity"/>
    <property type="evidence" value="ECO:0007669"/>
    <property type="project" value="UniProtKB-KW"/>
</dbReference>